<gene>
    <name evidence="2" type="ORF">GGD53_002905</name>
</gene>
<evidence type="ECO:0000313" key="2">
    <source>
        <dbReference type="EMBL" id="MBB4192745.1"/>
    </source>
</evidence>
<dbReference type="Proteomes" id="UP000524492">
    <property type="component" value="Unassembled WGS sequence"/>
</dbReference>
<comment type="caution">
    <text evidence="2">The sequence shown here is derived from an EMBL/GenBank/DDBJ whole genome shotgun (WGS) entry which is preliminary data.</text>
</comment>
<evidence type="ECO:0000313" key="3">
    <source>
        <dbReference type="Proteomes" id="UP000524492"/>
    </source>
</evidence>
<proteinExistence type="predicted"/>
<keyword evidence="1" id="KW-0472">Membrane</keyword>
<keyword evidence="1" id="KW-0812">Transmembrane</keyword>
<accession>A0A7W6MHC6</accession>
<organism evidence="2 3">
    <name type="scientific">Rhizobium aethiopicum</name>
    <dbReference type="NCBI Taxonomy" id="1138170"/>
    <lineage>
        <taxon>Bacteria</taxon>
        <taxon>Pseudomonadati</taxon>
        <taxon>Pseudomonadota</taxon>
        <taxon>Alphaproteobacteria</taxon>
        <taxon>Hyphomicrobiales</taxon>
        <taxon>Rhizobiaceae</taxon>
        <taxon>Rhizobium/Agrobacterium group</taxon>
        <taxon>Rhizobium</taxon>
    </lineage>
</organism>
<name>A0A7W6MHC6_9HYPH</name>
<dbReference type="AlphaFoldDB" id="A0A7W6MHC6"/>
<keyword evidence="1" id="KW-1133">Transmembrane helix</keyword>
<dbReference type="EMBL" id="JACIFV010000009">
    <property type="protein sequence ID" value="MBB4192745.1"/>
    <property type="molecule type" value="Genomic_DNA"/>
</dbReference>
<keyword evidence="3" id="KW-1185">Reference proteome</keyword>
<evidence type="ECO:0000256" key="1">
    <source>
        <dbReference type="SAM" id="Phobius"/>
    </source>
</evidence>
<reference evidence="2 3" key="1">
    <citation type="submission" date="2020-08" db="EMBL/GenBank/DDBJ databases">
        <title>Genomic Encyclopedia of Type Strains, Phase IV (KMG-V): Genome sequencing to study the core and pangenomes of soil and plant-associated prokaryotes.</title>
        <authorList>
            <person name="Whitman W."/>
        </authorList>
    </citation>
    <scope>NUCLEOTIDE SEQUENCE [LARGE SCALE GENOMIC DNA]</scope>
    <source>
        <strain evidence="2 3">SEMIA 4074</strain>
    </source>
</reference>
<sequence length="34" mass="3712">MTLRDFIKDLIGAASAGAFVAAVSIWLPYIVQHH</sequence>
<protein>
    <submittedName>
        <fullName evidence="2">Uncharacterized protein</fullName>
    </submittedName>
</protein>
<feature type="transmembrane region" description="Helical" evidence="1">
    <location>
        <begin position="12"/>
        <end position="31"/>
    </location>
</feature>